<evidence type="ECO:0000313" key="5">
    <source>
        <dbReference type="Proteomes" id="UP000030764"/>
    </source>
</evidence>
<reference evidence="4 5" key="1">
    <citation type="journal article" date="2014" name="Nat. Genet.">
        <title>Genome and transcriptome of the porcine whipworm Trichuris suis.</title>
        <authorList>
            <person name="Jex A.R."/>
            <person name="Nejsum P."/>
            <person name="Schwarz E.M."/>
            <person name="Hu L."/>
            <person name="Young N.D."/>
            <person name="Hall R.S."/>
            <person name="Korhonen P.K."/>
            <person name="Liao S."/>
            <person name="Thamsborg S."/>
            <person name="Xia J."/>
            <person name="Xu P."/>
            <person name="Wang S."/>
            <person name="Scheerlinck J.P."/>
            <person name="Hofmann A."/>
            <person name="Sternberg P.W."/>
            <person name="Wang J."/>
            <person name="Gasser R.B."/>
        </authorList>
    </citation>
    <scope>NUCLEOTIDE SEQUENCE [LARGE SCALE GENOMIC DNA]</scope>
    <source>
        <strain evidence="4">DCEP-RM93F</strain>
        <strain evidence="3">DCEP-RM93M</strain>
    </source>
</reference>
<dbReference type="PANTHER" id="PTHR47331">
    <property type="entry name" value="PHD-TYPE DOMAIN-CONTAINING PROTEIN"/>
    <property type="match status" value="1"/>
</dbReference>
<dbReference type="InterPro" id="IPR040676">
    <property type="entry name" value="DUF5641"/>
</dbReference>
<dbReference type="Proteomes" id="UP000030758">
    <property type="component" value="Unassembled WGS sequence"/>
</dbReference>
<sequence length="104" mass="11575">MTLKGSGAGASDGDTKRRLWPIFGTDGKENTSKKWRTVETPPRVGDLVLIEEENVPRSRWRMGLIEELFPSKDGLCRTARVKSAKGFLTRPTAKLYLLEPAAES</sequence>
<dbReference type="Pfam" id="PF18701">
    <property type="entry name" value="DUF5641"/>
    <property type="match status" value="1"/>
</dbReference>
<gene>
    <name evidence="3" type="ORF">M513_09513</name>
    <name evidence="4" type="ORF">M514_09513</name>
</gene>
<evidence type="ECO:0000313" key="3">
    <source>
        <dbReference type="EMBL" id="KFD49681.1"/>
    </source>
</evidence>
<evidence type="ECO:0000313" key="4">
    <source>
        <dbReference type="EMBL" id="KFD59510.1"/>
    </source>
</evidence>
<feature type="compositionally biased region" description="Gly residues" evidence="1">
    <location>
        <begin position="1"/>
        <end position="10"/>
    </location>
</feature>
<accession>A0A085MQL4</accession>
<dbReference type="AlphaFoldDB" id="A0A085MQL4"/>
<evidence type="ECO:0000256" key="1">
    <source>
        <dbReference type="SAM" id="MobiDB-lite"/>
    </source>
</evidence>
<dbReference type="PANTHER" id="PTHR47331:SF2">
    <property type="match status" value="1"/>
</dbReference>
<feature type="domain" description="DUF5641" evidence="2">
    <location>
        <begin position="31"/>
        <end position="98"/>
    </location>
</feature>
<dbReference type="EMBL" id="KL363266">
    <property type="protein sequence ID" value="KFD49681.1"/>
    <property type="molecule type" value="Genomic_DNA"/>
</dbReference>
<proteinExistence type="predicted"/>
<organism evidence="4">
    <name type="scientific">Trichuris suis</name>
    <name type="common">pig whipworm</name>
    <dbReference type="NCBI Taxonomy" id="68888"/>
    <lineage>
        <taxon>Eukaryota</taxon>
        <taxon>Metazoa</taxon>
        <taxon>Ecdysozoa</taxon>
        <taxon>Nematoda</taxon>
        <taxon>Enoplea</taxon>
        <taxon>Dorylaimia</taxon>
        <taxon>Trichinellida</taxon>
        <taxon>Trichuridae</taxon>
        <taxon>Trichuris</taxon>
    </lineage>
</organism>
<evidence type="ECO:0000259" key="2">
    <source>
        <dbReference type="Pfam" id="PF18701"/>
    </source>
</evidence>
<protein>
    <recommendedName>
        <fullName evidence="2">DUF5641 domain-containing protein</fullName>
    </recommendedName>
</protein>
<keyword evidence="5" id="KW-1185">Reference proteome</keyword>
<feature type="region of interest" description="Disordered" evidence="1">
    <location>
        <begin position="1"/>
        <end position="25"/>
    </location>
</feature>
<dbReference type="Proteomes" id="UP000030764">
    <property type="component" value="Unassembled WGS sequence"/>
</dbReference>
<name>A0A085MQL4_9BILA</name>
<dbReference type="EMBL" id="KL367865">
    <property type="protein sequence ID" value="KFD59510.1"/>
    <property type="molecule type" value="Genomic_DNA"/>
</dbReference>